<proteinExistence type="predicted"/>
<protein>
    <submittedName>
        <fullName evidence="2">Uncharacterized protein</fullName>
    </submittedName>
</protein>
<evidence type="ECO:0000313" key="3">
    <source>
        <dbReference type="Proteomes" id="UP001497453"/>
    </source>
</evidence>
<name>A0ABP1D2Q1_9APHY</name>
<dbReference type="Proteomes" id="UP001497453">
    <property type="component" value="Chromosome 2"/>
</dbReference>
<sequence length="151" mass="17137">MYIRSIATPHHSKSKSTFNLNPSSFNRPPHPPPNRLTSRMYTSATIHHQSLVIRGDASRLEIRLSVANKATEDSPVGGHKPFDTTRLRNCRKRLNHVHEDFKGVNQIAMIRVSLHQTNILNSHLNGLVMGRIFNTRVLEDSIHRICDVFAA</sequence>
<feature type="region of interest" description="Disordered" evidence="1">
    <location>
        <begin position="1"/>
        <end position="35"/>
    </location>
</feature>
<keyword evidence="3" id="KW-1185">Reference proteome</keyword>
<gene>
    <name evidence="2" type="ORF">GFSPODELE1_LOCUS3544</name>
</gene>
<organism evidence="2 3">
    <name type="scientific">Somion occarium</name>
    <dbReference type="NCBI Taxonomy" id="3059160"/>
    <lineage>
        <taxon>Eukaryota</taxon>
        <taxon>Fungi</taxon>
        <taxon>Dikarya</taxon>
        <taxon>Basidiomycota</taxon>
        <taxon>Agaricomycotina</taxon>
        <taxon>Agaricomycetes</taxon>
        <taxon>Polyporales</taxon>
        <taxon>Cerrenaceae</taxon>
        <taxon>Somion</taxon>
    </lineage>
</organism>
<dbReference type="EMBL" id="OZ037945">
    <property type="protein sequence ID" value="CAL1701347.1"/>
    <property type="molecule type" value="Genomic_DNA"/>
</dbReference>
<evidence type="ECO:0000313" key="2">
    <source>
        <dbReference type="EMBL" id="CAL1701347.1"/>
    </source>
</evidence>
<accession>A0ABP1D2Q1</accession>
<evidence type="ECO:0000256" key="1">
    <source>
        <dbReference type="SAM" id="MobiDB-lite"/>
    </source>
</evidence>
<reference evidence="3" key="1">
    <citation type="submission" date="2024-04" db="EMBL/GenBank/DDBJ databases">
        <authorList>
            <person name="Shaw F."/>
            <person name="Minotto A."/>
        </authorList>
    </citation>
    <scope>NUCLEOTIDE SEQUENCE [LARGE SCALE GENOMIC DNA]</scope>
</reference>